<evidence type="ECO:0000313" key="1">
    <source>
        <dbReference type="EMBL" id="MBX38723.1"/>
    </source>
</evidence>
<protein>
    <submittedName>
        <fullName evidence="1">Uncharacterized protein</fullName>
    </submittedName>
</protein>
<sequence length="43" mass="4950">MLPIESPHSSSLTCICPKKITINATLSFTLFRDIQQCIHEYIR</sequence>
<proteinExistence type="predicted"/>
<name>A0A2P2N8E1_RHIMU</name>
<dbReference type="AlphaFoldDB" id="A0A2P2N8E1"/>
<accession>A0A2P2N8E1</accession>
<organism evidence="1">
    <name type="scientific">Rhizophora mucronata</name>
    <name type="common">Asiatic mangrove</name>
    <dbReference type="NCBI Taxonomy" id="61149"/>
    <lineage>
        <taxon>Eukaryota</taxon>
        <taxon>Viridiplantae</taxon>
        <taxon>Streptophyta</taxon>
        <taxon>Embryophyta</taxon>
        <taxon>Tracheophyta</taxon>
        <taxon>Spermatophyta</taxon>
        <taxon>Magnoliopsida</taxon>
        <taxon>eudicotyledons</taxon>
        <taxon>Gunneridae</taxon>
        <taxon>Pentapetalae</taxon>
        <taxon>rosids</taxon>
        <taxon>fabids</taxon>
        <taxon>Malpighiales</taxon>
        <taxon>Rhizophoraceae</taxon>
        <taxon>Rhizophora</taxon>
    </lineage>
</organism>
<reference evidence="1" key="1">
    <citation type="submission" date="2018-02" db="EMBL/GenBank/DDBJ databases">
        <title>Rhizophora mucronata_Transcriptome.</title>
        <authorList>
            <person name="Meera S.P."/>
            <person name="Sreeshan A."/>
            <person name="Augustine A."/>
        </authorList>
    </citation>
    <scope>NUCLEOTIDE SEQUENCE</scope>
    <source>
        <tissue evidence="1">Leaf</tissue>
    </source>
</reference>
<dbReference type="EMBL" id="GGEC01058239">
    <property type="protein sequence ID" value="MBX38723.1"/>
    <property type="molecule type" value="Transcribed_RNA"/>
</dbReference>